<protein>
    <recommendedName>
        <fullName evidence="5">Phage shock protein B</fullName>
    </recommendedName>
</protein>
<reference evidence="3 4" key="1">
    <citation type="submission" date="2018-02" db="EMBL/GenBank/DDBJ databases">
        <title>Genome sequence of Desulfovibrio carbinolicus DSM 3852.</title>
        <authorList>
            <person name="Wilbanks E."/>
            <person name="Skennerton C.T."/>
            <person name="Orphan V.J."/>
        </authorList>
    </citation>
    <scope>NUCLEOTIDE SEQUENCE [LARGE SCALE GENOMIC DNA]</scope>
    <source>
        <strain evidence="3 4">DSM 3852</strain>
    </source>
</reference>
<dbReference type="RefSeq" id="WP_129349552.1">
    <property type="nucleotide sequence ID" value="NZ_CP026538.1"/>
</dbReference>
<sequence>MLEHTVYIGHVPLVVKILLVVAAILVLRQLRRRDDRTRGRDEEAAMAVVDEVRAGLARLEERLDNLETLLPEASGKRGGHEKP</sequence>
<evidence type="ECO:0000256" key="1">
    <source>
        <dbReference type="SAM" id="Coils"/>
    </source>
</evidence>
<proteinExistence type="predicted"/>
<dbReference type="KEGG" id="dcb:C3Y92_03500"/>
<keyword evidence="2" id="KW-0472">Membrane</keyword>
<dbReference type="Proteomes" id="UP000293296">
    <property type="component" value="Chromosome"/>
</dbReference>
<keyword evidence="4" id="KW-1185">Reference proteome</keyword>
<evidence type="ECO:0000313" key="3">
    <source>
        <dbReference type="EMBL" id="QAZ66356.1"/>
    </source>
</evidence>
<organism evidence="3 4">
    <name type="scientific">Solidesulfovibrio carbinolicus</name>
    <dbReference type="NCBI Taxonomy" id="296842"/>
    <lineage>
        <taxon>Bacteria</taxon>
        <taxon>Pseudomonadati</taxon>
        <taxon>Thermodesulfobacteriota</taxon>
        <taxon>Desulfovibrionia</taxon>
        <taxon>Desulfovibrionales</taxon>
        <taxon>Desulfovibrionaceae</taxon>
        <taxon>Solidesulfovibrio</taxon>
    </lineage>
</organism>
<feature type="coiled-coil region" evidence="1">
    <location>
        <begin position="49"/>
        <end position="76"/>
    </location>
</feature>
<keyword evidence="2" id="KW-1133">Transmembrane helix</keyword>
<gene>
    <name evidence="3" type="ORF">C3Y92_03500</name>
</gene>
<accession>A0A4P6HIJ5</accession>
<dbReference type="OrthoDB" id="5460490at2"/>
<evidence type="ECO:0000256" key="2">
    <source>
        <dbReference type="SAM" id="Phobius"/>
    </source>
</evidence>
<dbReference type="EMBL" id="CP026538">
    <property type="protein sequence ID" value="QAZ66356.1"/>
    <property type="molecule type" value="Genomic_DNA"/>
</dbReference>
<feature type="transmembrane region" description="Helical" evidence="2">
    <location>
        <begin position="6"/>
        <end position="27"/>
    </location>
</feature>
<evidence type="ECO:0000313" key="4">
    <source>
        <dbReference type="Proteomes" id="UP000293296"/>
    </source>
</evidence>
<keyword evidence="2" id="KW-0812">Transmembrane</keyword>
<evidence type="ECO:0008006" key="5">
    <source>
        <dbReference type="Google" id="ProtNLM"/>
    </source>
</evidence>
<keyword evidence="1" id="KW-0175">Coiled coil</keyword>
<dbReference type="AlphaFoldDB" id="A0A4P6HIJ5"/>
<name>A0A4P6HIJ5_9BACT</name>